<dbReference type="Pfam" id="PF13419">
    <property type="entry name" value="HAD_2"/>
    <property type="match status" value="1"/>
</dbReference>
<dbReference type="EMBL" id="FNNC01000001">
    <property type="protein sequence ID" value="SDW24228.1"/>
    <property type="molecule type" value="Genomic_DNA"/>
</dbReference>
<keyword evidence="1" id="KW-0378">Hydrolase</keyword>
<reference evidence="1 2" key="1">
    <citation type="submission" date="2016-10" db="EMBL/GenBank/DDBJ databases">
        <authorList>
            <person name="de Groot N.N."/>
        </authorList>
    </citation>
    <scope>NUCLEOTIDE SEQUENCE [LARGE SCALE GENOMIC DNA]</scope>
    <source>
        <strain evidence="1 2">DSM 23126</strain>
    </source>
</reference>
<dbReference type="InterPro" id="IPR041492">
    <property type="entry name" value="HAD_2"/>
</dbReference>
<proteinExistence type="predicted"/>
<evidence type="ECO:0000313" key="2">
    <source>
        <dbReference type="Proteomes" id="UP000199488"/>
    </source>
</evidence>
<evidence type="ECO:0000313" key="1">
    <source>
        <dbReference type="EMBL" id="SDW24228.1"/>
    </source>
</evidence>
<dbReference type="Proteomes" id="UP000199488">
    <property type="component" value="Unassembled WGS sequence"/>
</dbReference>
<dbReference type="SFLD" id="SFLDG01129">
    <property type="entry name" value="C1.5:_HAD__Beta-PGM__Phosphata"/>
    <property type="match status" value="1"/>
</dbReference>
<dbReference type="InterPro" id="IPR023214">
    <property type="entry name" value="HAD_sf"/>
</dbReference>
<dbReference type="Gene3D" id="1.10.150.240">
    <property type="entry name" value="Putative phosphatase, domain 2"/>
    <property type="match status" value="1"/>
</dbReference>
<keyword evidence="2" id="KW-1185">Reference proteome</keyword>
<dbReference type="GO" id="GO:0016787">
    <property type="term" value="F:hydrolase activity"/>
    <property type="evidence" value="ECO:0007669"/>
    <property type="project" value="UniProtKB-KW"/>
</dbReference>
<dbReference type="PANTHER" id="PTHR47478:SF1">
    <property type="entry name" value="PYRIMIDINE 5'-NUCLEOTIDASE YJJG"/>
    <property type="match status" value="1"/>
</dbReference>
<dbReference type="PANTHER" id="PTHR47478">
    <property type="match status" value="1"/>
</dbReference>
<dbReference type="InterPro" id="IPR052550">
    <property type="entry name" value="Pyrimidine_5'-ntase_YjjG"/>
</dbReference>
<sequence length="251" mass="29372">MRWTTICFDLDNTLYDHEKAFQKTIKAVFVSIRQQLNKEAPFVHEDKWFEVFKYHCDLFWQEYEEGILTQEQYRIKRYVETMHAFGLPGSGRKALEFHQEYEQRLPEFSELFESVPGLLESLAKSSVCLGIITNGSEKLQKEKFYRLQLDRWIDHRHLFISEMAEAPKPKTAIFDEALELLGSRKKRALFVGDSWAHDVEGAENAGWEAIYVNTRGEEAGHSSNTVKEFSEFNQAASYLREIVEEGRRSDV</sequence>
<dbReference type="RefSeq" id="WP_091611820.1">
    <property type="nucleotide sequence ID" value="NZ_FNNC01000001.1"/>
</dbReference>
<protein>
    <submittedName>
        <fullName evidence="1">Putative hydrolase of the HAD superfamily</fullName>
    </submittedName>
</protein>
<dbReference type="AlphaFoldDB" id="A0A1H2RY55"/>
<name>A0A1H2RY55_9BACI</name>
<gene>
    <name evidence="1" type="ORF">SAMN05421781_0953</name>
</gene>
<organism evidence="1 2">
    <name type="scientific">Marinococcus luteus</name>
    <dbReference type="NCBI Taxonomy" id="1122204"/>
    <lineage>
        <taxon>Bacteria</taxon>
        <taxon>Bacillati</taxon>
        <taxon>Bacillota</taxon>
        <taxon>Bacilli</taxon>
        <taxon>Bacillales</taxon>
        <taxon>Bacillaceae</taxon>
        <taxon>Marinococcus</taxon>
    </lineage>
</organism>
<dbReference type="SUPFAM" id="SSF56784">
    <property type="entry name" value="HAD-like"/>
    <property type="match status" value="1"/>
</dbReference>
<dbReference type="InterPro" id="IPR006439">
    <property type="entry name" value="HAD-SF_hydro_IA"/>
</dbReference>
<dbReference type="Gene3D" id="3.40.50.1000">
    <property type="entry name" value="HAD superfamily/HAD-like"/>
    <property type="match status" value="1"/>
</dbReference>
<dbReference type="InterPro" id="IPR023198">
    <property type="entry name" value="PGP-like_dom2"/>
</dbReference>
<dbReference type="STRING" id="1122204.SAMN05421781_0953"/>
<dbReference type="SFLD" id="SFLDS00003">
    <property type="entry name" value="Haloacid_Dehalogenase"/>
    <property type="match status" value="1"/>
</dbReference>
<dbReference type="OrthoDB" id="25198at2"/>
<dbReference type="NCBIfam" id="TIGR01549">
    <property type="entry name" value="HAD-SF-IA-v1"/>
    <property type="match status" value="1"/>
</dbReference>
<accession>A0A1H2RY55</accession>
<dbReference type="InterPro" id="IPR036412">
    <property type="entry name" value="HAD-like_sf"/>
</dbReference>